<organism evidence="8 9">
    <name type="scientific">Arachnia rubra</name>
    <dbReference type="NCBI Taxonomy" id="1547448"/>
    <lineage>
        <taxon>Bacteria</taxon>
        <taxon>Bacillati</taxon>
        <taxon>Actinomycetota</taxon>
        <taxon>Actinomycetes</taxon>
        <taxon>Propionibacteriales</taxon>
        <taxon>Propionibacteriaceae</taxon>
        <taxon>Arachnia</taxon>
    </lineage>
</organism>
<dbReference type="InterPro" id="IPR015424">
    <property type="entry name" value="PyrdxlP-dep_Trfase"/>
</dbReference>
<protein>
    <recommendedName>
        <fullName evidence="2">8-amino-7-oxononanoate synthase</fullName>
        <ecNumber evidence="2">2.3.1.47</ecNumber>
    </recommendedName>
</protein>
<dbReference type="InterPro" id="IPR036736">
    <property type="entry name" value="ACP-like_sf"/>
</dbReference>
<dbReference type="EC" id="2.3.1.47" evidence="2"/>
<keyword evidence="8" id="KW-0032">Aminotransferase</keyword>
<evidence type="ECO:0000313" key="8">
    <source>
        <dbReference type="EMBL" id="QUC07881.1"/>
    </source>
</evidence>
<feature type="domain" description="Aminotransferase class I/classII large" evidence="7">
    <location>
        <begin position="176"/>
        <end position="516"/>
    </location>
</feature>
<proteinExistence type="inferred from homology"/>
<gene>
    <name evidence="8" type="ORF">J5A65_13350</name>
</gene>
<reference evidence="8 9" key="1">
    <citation type="submission" date="2021-03" db="EMBL/GenBank/DDBJ databases">
        <title>Human Oral Microbial Genomes.</title>
        <authorList>
            <person name="Johnston C.D."/>
            <person name="Chen T."/>
            <person name="Dewhirst F.E."/>
        </authorList>
    </citation>
    <scope>NUCLEOTIDE SEQUENCE [LARGE SCALE GENOMIC DNA]</scope>
    <source>
        <strain evidence="8 9">DSMZ 100122</strain>
    </source>
</reference>
<dbReference type="InterPro" id="IPR004839">
    <property type="entry name" value="Aminotransferase_I/II_large"/>
</dbReference>
<dbReference type="RefSeq" id="WP_212323033.1">
    <property type="nucleotide sequence ID" value="NZ_AP024463.1"/>
</dbReference>
<evidence type="ECO:0000256" key="1">
    <source>
        <dbReference type="ARBA" id="ARBA00001933"/>
    </source>
</evidence>
<dbReference type="InterPro" id="IPR050087">
    <property type="entry name" value="AON_synthase_class-II"/>
</dbReference>
<comment type="cofactor">
    <cofactor evidence="1 6">
        <name>pyridoxal 5'-phosphate</name>
        <dbReference type="ChEBI" id="CHEBI:597326"/>
    </cofactor>
</comment>
<evidence type="ECO:0000256" key="3">
    <source>
        <dbReference type="ARBA" id="ARBA00022679"/>
    </source>
</evidence>
<dbReference type="PANTHER" id="PTHR13693:SF3">
    <property type="entry name" value="LD36009P"/>
    <property type="match status" value="1"/>
</dbReference>
<dbReference type="Pfam" id="PF00155">
    <property type="entry name" value="Aminotran_1_2"/>
    <property type="match status" value="1"/>
</dbReference>
<dbReference type="Gene3D" id="3.90.1150.10">
    <property type="entry name" value="Aspartate Aminotransferase, domain 1"/>
    <property type="match status" value="1"/>
</dbReference>
<dbReference type="CDD" id="cd06454">
    <property type="entry name" value="KBL_like"/>
    <property type="match status" value="1"/>
</dbReference>
<dbReference type="SUPFAM" id="SSF53383">
    <property type="entry name" value="PLP-dependent transferases"/>
    <property type="match status" value="1"/>
</dbReference>
<dbReference type="InterPro" id="IPR015421">
    <property type="entry name" value="PyrdxlP-dep_Trfase_major"/>
</dbReference>
<keyword evidence="4 6" id="KW-0663">Pyridoxal phosphate</keyword>
<evidence type="ECO:0000259" key="7">
    <source>
        <dbReference type="Pfam" id="PF00155"/>
    </source>
</evidence>
<evidence type="ECO:0000313" key="9">
    <source>
        <dbReference type="Proteomes" id="UP000678513"/>
    </source>
</evidence>
<accession>A0ABX7Y4G3</accession>
<dbReference type="InterPro" id="IPR001917">
    <property type="entry name" value="Aminotrans_II_pyridoxalP_BS"/>
</dbReference>
<keyword evidence="3" id="KW-0808">Transferase</keyword>
<sequence>MDSGVGETAVYRVLTRHTGYSSEELSRDFLLEDDLGIDSVLLEAVLIEIERDAVGAHLRRDVKTVGDILEEVQTIDVVEPAACVDPDEVAGQAALEDDLRLDHADLTEEAEKLSTAVTMKDFGPDGAHDLFAKAARFAEHRRTMEEQQLYWYGMPSSGRLRGRGIYHDMQAGCDREYLLFSSNNYLGLANDPRVSEAIAEAAGVYGATNTGCRIIGGTTKLHLELERRLAEFKGREACIVFPGGYAANLGAISALAGPGDHVLVDSLNHMSITDGARLSGARRMAFAHNDVESLERRLREAAARPGGVLVAVDGVFSMHGDICPLPVLVEMTRRYGARLLVDDAHATGVLGGTGAGTAEHFGLKGAPDLELGTMSKALAGIGGFVAGDGDVIEYLRYYADSYVFAATLPAPVVAGLIVSLEILQAEPGRLGRLWQNIRRLRSRLISDGFDLERTESAILPVVVGDEPTALALGREVRRRGMFCQTVVFPGVPLGQARLRISVTADHVSRDLDEAADIVRDAADVIGFRRDGR</sequence>
<name>A0ABX7Y4G3_9ACTN</name>
<evidence type="ECO:0000256" key="2">
    <source>
        <dbReference type="ARBA" id="ARBA00013187"/>
    </source>
</evidence>
<dbReference type="PROSITE" id="PS00599">
    <property type="entry name" value="AA_TRANSFER_CLASS_2"/>
    <property type="match status" value="1"/>
</dbReference>
<dbReference type="SUPFAM" id="SSF47336">
    <property type="entry name" value="ACP-like"/>
    <property type="match status" value="1"/>
</dbReference>
<evidence type="ECO:0000256" key="6">
    <source>
        <dbReference type="RuleBase" id="RU003693"/>
    </source>
</evidence>
<dbReference type="InterPro" id="IPR015422">
    <property type="entry name" value="PyrdxlP-dep_Trfase_small"/>
</dbReference>
<dbReference type="GO" id="GO:0008483">
    <property type="term" value="F:transaminase activity"/>
    <property type="evidence" value="ECO:0007669"/>
    <property type="project" value="UniProtKB-KW"/>
</dbReference>
<keyword evidence="9" id="KW-1185">Reference proteome</keyword>
<comment type="similarity">
    <text evidence="6">Belongs to the class-II pyridoxal-phosphate-dependent aminotransferase family.</text>
</comment>
<dbReference type="Proteomes" id="UP000678513">
    <property type="component" value="Chromosome"/>
</dbReference>
<comment type="catalytic activity">
    <reaction evidence="5">
        <text>6-carboxyhexanoyl-[ACP] + L-alanine + H(+) = (8S)-8-amino-7-oxononanoate + holo-[ACP] + CO2</text>
        <dbReference type="Rhea" id="RHEA:42288"/>
        <dbReference type="Rhea" id="RHEA-COMP:9685"/>
        <dbReference type="Rhea" id="RHEA-COMP:9955"/>
        <dbReference type="ChEBI" id="CHEBI:15378"/>
        <dbReference type="ChEBI" id="CHEBI:16526"/>
        <dbReference type="ChEBI" id="CHEBI:57972"/>
        <dbReference type="ChEBI" id="CHEBI:64479"/>
        <dbReference type="ChEBI" id="CHEBI:78846"/>
        <dbReference type="ChEBI" id="CHEBI:149468"/>
        <dbReference type="EC" id="2.3.1.47"/>
    </reaction>
</comment>
<dbReference type="PANTHER" id="PTHR13693">
    <property type="entry name" value="CLASS II AMINOTRANSFERASE/8-AMINO-7-OXONONANOATE SYNTHASE"/>
    <property type="match status" value="1"/>
</dbReference>
<dbReference type="EMBL" id="CP072384">
    <property type="protein sequence ID" value="QUC07881.1"/>
    <property type="molecule type" value="Genomic_DNA"/>
</dbReference>
<evidence type="ECO:0000256" key="4">
    <source>
        <dbReference type="ARBA" id="ARBA00022898"/>
    </source>
</evidence>
<evidence type="ECO:0000256" key="5">
    <source>
        <dbReference type="ARBA" id="ARBA00047715"/>
    </source>
</evidence>
<dbReference type="Gene3D" id="3.40.640.10">
    <property type="entry name" value="Type I PLP-dependent aspartate aminotransferase-like (Major domain)"/>
    <property type="match status" value="1"/>
</dbReference>
<dbReference type="Gene3D" id="1.10.1200.10">
    <property type="entry name" value="ACP-like"/>
    <property type="match status" value="1"/>
</dbReference>